<comment type="caution">
    <text evidence="1">The sequence shown here is derived from an EMBL/GenBank/DDBJ whole genome shotgun (WGS) entry which is preliminary data.</text>
</comment>
<name>A0ABD2QGM9_9PLAT</name>
<evidence type="ECO:0000313" key="1">
    <source>
        <dbReference type="EMBL" id="KAL3318553.1"/>
    </source>
</evidence>
<organism evidence="1 2">
    <name type="scientific">Cichlidogyrus casuarinus</name>
    <dbReference type="NCBI Taxonomy" id="1844966"/>
    <lineage>
        <taxon>Eukaryota</taxon>
        <taxon>Metazoa</taxon>
        <taxon>Spiralia</taxon>
        <taxon>Lophotrochozoa</taxon>
        <taxon>Platyhelminthes</taxon>
        <taxon>Monogenea</taxon>
        <taxon>Monopisthocotylea</taxon>
        <taxon>Dactylogyridea</taxon>
        <taxon>Ancyrocephalidae</taxon>
        <taxon>Cichlidogyrus</taxon>
    </lineage>
</organism>
<protein>
    <submittedName>
        <fullName evidence="1">Uncharacterized protein</fullName>
    </submittedName>
</protein>
<dbReference type="AlphaFoldDB" id="A0ABD2QGM9"/>
<reference evidence="1 2" key="1">
    <citation type="submission" date="2024-11" db="EMBL/GenBank/DDBJ databases">
        <title>Adaptive evolution of stress response genes in parasites aligns with host niche diversity.</title>
        <authorList>
            <person name="Hahn C."/>
            <person name="Resl P."/>
        </authorList>
    </citation>
    <scope>NUCLEOTIDE SEQUENCE [LARGE SCALE GENOMIC DNA]</scope>
    <source>
        <strain evidence="1">EGGRZ-B1_66</strain>
        <tissue evidence="1">Body</tissue>
    </source>
</reference>
<evidence type="ECO:0000313" key="2">
    <source>
        <dbReference type="Proteomes" id="UP001626550"/>
    </source>
</evidence>
<accession>A0ABD2QGM9</accession>
<keyword evidence="2" id="KW-1185">Reference proteome</keyword>
<dbReference type="EMBL" id="JBJKFK010000231">
    <property type="protein sequence ID" value="KAL3318553.1"/>
    <property type="molecule type" value="Genomic_DNA"/>
</dbReference>
<sequence>MQEFAHCLVKLNGEVDKEIDSQSFSIACWLVPSIKRLNSTLLLALVVEWRKLSLAVPSNNTPPAILSDIQFWLRDTQLLNFVEIWDFNVLKQ</sequence>
<dbReference type="Proteomes" id="UP001626550">
    <property type="component" value="Unassembled WGS sequence"/>
</dbReference>
<gene>
    <name evidence="1" type="ORF">Ciccas_002789</name>
</gene>
<proteinExistence type="predicted"/>